<keyword evidence="4 7" id="KW-1133">Transmembrane helix</keyword>
<comment type="similarity">
    <text evidence="2">Belongs to the ADIPOR family.</text>
</comment>
<evidence type="ECO:0000313" key="9">
    <source>
        <dbReference type="Proteomes" id="UP001458880"/>
    </source>
</evidence>
<evidence type="ECO:0000256" key="5">
    <source>
        <dbReference type="ARBA" id="ARBA00023136"/>
    </source>
</evidence>
<comment type="subcellular location">
    <subcellularLocation>
        <location evidence="1">Membrane</location>
        <topology evidence="1">Multi-pass membrane protein</topology>
    </subcellularLocation>
</comment>
<protein>
    <submittedName>
        <fullName evidence="8">Hemolysin-III related</fullName>
    </submittedName>
</protein>
<name>A0AAW1MY97_POPJA</name>
<dbReference type="PANTHER" id="PTHR20855">
    <property type="entry name" value="ADIPOR/PROGESTIN RECEPTOR-RELATED"/>
    <property type="match status" value="1"/>
</dbReference>
<keyword evidence="6" id="KW-0862">Zinc</keyword>
<evidence type="ECO:0000256" key="3">
    <source>
        <dbReference type="ARBA" id="ARBA00022692"/>
    </source>
</evidence>
<evidence type="ECO:0000256" key="7">
    <source>
        <dbReference type="SAM" id="Phobius"/>
    </source>
</evidence>
<proteinExistence type="inferred from homology"/>
<dbReference type="PANTHER" id="PTHR20855:SF15">
    <property type="entry name" value="PROGESTIN AND ADIPOQ RECEPTOR FAMILY MEMBER 3"/>
    <property type="match status" value="1"/>
</dbReference>
<comment type="caution">
    <text evidence="8">The sequence shown here is derived from an EMBL/GenBank/DDBJ whole genome shotgun (WGS) entry which is preliminary data.</text>
</comment>
<feature type="binding site" evidence="6">
    <location>
        <position position="164"/>
    </location>
    <ligand>
        <name>Zn(2+)</name>
        <dbReference type="ChEBI" id="CHEBI:29105"/>
    </ligand>
</feature>
<dbReference type="Proteomes" id="UP001458880">
    <property type="component" value="Unassembled WGS sequence"/>
</dbReference>
<dbReference type="InterPro" id="IPR004254">
    <property type="entry name" value="AdipoR/HlyIII-related"/>
</dbReference>
<feature type="transmembrane region" description="Helical" evidence="7">
    <location>
        <begin position="178"/>
        <end position="202"/>
    </location>
</feature>
<reference evidence="8 9" key="1">
    <citation type="journal article" date="2024" name="BMC Genomics">
        <title>De novo assembly and annotation of Popillia japonica's genome with initial clues to its potential as an invasive pest.</title>
        <authorList>
            <person name="Cucini C."/>
            <person name="Boschi S."/>
            <person name="Funari R."/>
            <person name="Cardaioli E."/>
            <person name="Iannotti N."/>
            <person name="Marturano G."/>
            <person name="Paoli F."/>
            <person name="Bruttini M."/>
            <person name="Carapelli A."/>
            <person name="Frati F."/>
            <person name="Nardi F."/>
        </authorList>
    </citation>
    <scope>NUCLEOTIDE SEQUENCE [LARGE SCALE GENOMIC DNA]</scope>
    <source>
        <strain evidence="8">DMR45628</strain>
    </source>
</reference>
<gene>
    <name evidence="8" type="ORF">QE152_g5058</name>
</gene>
<feature type="transmembrane region" description="Helical" evidence="7">
    <location>
        <begin position="144"/>
        <end position="166"/>
    </location>
</feature>
<evidence type="ECO:0000256" key="2">
    <source>
        <dbReference type="ARBA" id="ARBA00007018"/>
    </source>
</evidence>
<keyword evidence="5 7" id="KW-0472">Membrane</keyword>
<evidence type="ECO:0000256" key="6">
    <source>
        <dbReference type="PIRSR" id="PIRSR604254-1"/>
    </source>
</evidence>
<sequence length="271" mass="31108">MTVSIIARHELTHTDGNDNGTCYADTPPPKDHTSSLLRNLSCQSLKNDDAPINKNTQETKDANDEKYIKLFTYDDAPDYLKHNMFIRTGYRGMLTTKLCLESVFWWTNETVNIWSHIFGFMLFAGLTLKDAIYIDISFPWEDAVLVTNVLLCFQVCMVLSSLYHTFSCRSEHDFHSFLMFDLFGIALSLLAIYTSGIYYAFWCEKKWRMFYMTTVTIIFSGAMMLQLPKFNITSHVKTTVFILWAAYGVIPTIHWTIRSGGIESPVVEGGR</sequence>
<keyword evidence="6" id="KW-0479">Metal-binding</keyword>
<evidence type="ECO:0000313" key="8">
    <source>
        <dbReference type="EMBL" id="KAK9751414.1"/>
    </source>
</evidence>
<dbReference type="EMBL" id="JASPKY010000028">
    <property type="protein sequence ID" value="KAK9751414.1"/>
    <property type="molecule type" value="Genomic_DNA"/>
</dbReference>
<organism evidence="8 9">
    <name type="scientific">Popillia japonica</name>
    <name type="common">Japanese beetle</name>
    <dbReference type="NCBI Taxonomy" id="7064"/>
    <lineage>
        <taxon>Eukaryota</taxon>
        <taxon>Metazoa</taxon>
        <taxon>Ecdysozoa</taxon>
        <taxon>Arthropoda</taxon>
        <taxon>Hexapoda</taxon>
        <taxon>Insecta</taxon>
        <taxon>Pterygota</taxon>
        <taxon>Neoptera</taxon>
        <taxon>Endopterygota</taxon>
        <taxon>Coleoptera</taxon>
        <taxon>Polyphaga</taxon>
        <taxon>Scarabaeiformia</taxon>
        <taxon>Scarabaeidae</taxon>
        <taxon>Rutelinae</taxon>
        <taxon>Popillia</taxon>
    </lineage>
</organism>
<keyword evidence="9" id="KW-1185">Reference proteome</keyword>
<feature type="transmembrane region" description="Helical" evidence="7">
    <location>
        <begin position="239"/>
        <end position="257"/>
    </location>
</feature>
<evidence type="ECO:0000256" key="4">
    <source>
        <dbReference type="ARBA" id="ARBA00022989"/>
    </source>
</evidence>
<dbReference type="GO" id="GO:0038023">
    <property type="term" value="F:signaling receptor activity"/>
    <property type="evidence" value="ECO:0007669"/>
    <property type="project" value="TreeGrafter"/>
</dbReference>
<dbReference type="Pfam" id="PF03006">
    <property type="entry name" value="HlyIII"/>
    <property type="match status" value="1"/>
</dbReference>
<evidence type="ECO:0000256" key="1">
    <source>
        <dbReference type="ARBA" id="ARBA00004141"/>
    </source>
</evidence>
<dbReference type="GO" id="GO:0046872">
    <property type="term" value="F:metal ion binding"/>
    <property type="evidence" value="ECO:0007669"/>
    <property type="project" value="UniProtKB-KW"/>
</dbReference>
<dbReference type="GO" id="GO:0016020">
    <property type="term" value="C:membrane"/>
    <property type="evidence" value="ECO:0007669"/>
    <property type="project" value="UniProtKB-SubCell"/>
</dbReference>
<feature type="transmembrane region" description="Helical" evidence="7">
    <location>
        <begin position="113"/>
        <end position="132"/>
    </location>
</feature>
<dbReference type="AlphaFoldDB" id="A0AAW1MY97"/>
<keyword evidence="3 7" id="KW-0812">Transmembrane</keyword>
<feature type="transmembrane region" description="Helical" evidence="7">
    <location>
        <begin position="209"/>
        <end position="227"/>
    </location>
</feature>
<accession>A0AAW1MY97</accession>